<dbReference type="PANTHER" id="PTHR31157">
    <property type="entry name" value="SCP DOMAIN-CONTAINING PROTEIN"/>
    <property type="match status" value="1"/>
</dbReference>
<reference evidence="2 3" key="1">
    <citation type="submission" date="2017-08" db="EMBL/GenBank/DDBJ databases">
        <title>Draft genome sequence of filamentous cyanobacterium Calothrix elsteri CCALA 953.</title>
        <authorList>
            <person name="Gagunashvili A.N."/>
            <person name="Elster J."/>
            <person name="Andresson O.S."/>
        </authorList>
    </citation>
    <scope>NUCLEOTIDE SEQUENCE [LARGE SCALE GENOMIC DNA]</scope>
    <source>
        <strain evidence="2 3">CCALA 953</strain>
    </source>
</reference>
<organism evidence="2 3">
    <name type="scientific">Brunnivagina elsteri CCALA 953</name>
    <dbReference type="NCBI Taxonomy" id="987040"/>
    <lineage>
        <taxon>Bacteria</taxon>
        <taxon>Bacillati</taxon>
        <taxon>Cyanobacteriota</taxon>
        <taxon>Cyanophyceae</taxon>
        <taxon>Nostocales</taxon>
        <taxon>Calotrichaceae</taxon>
        <taxon>Brunnivagina</taxon>
    </lineage>
</organism>
<dbReference type="AlphaFoldDB" id="A0A2A2TNN5"/>
<gene>
    <name evidence="2" type="ORF">CK510_03975</name>
</gene>
<keyword evidence="3" id="KW-1185">Reference proteome</keyword>
<sequence>MFFSLAFIFTSTPQLLPSQASSAREISTSSAVNKKISTQTKPVLLAQANNLSTLEAQVIAETNKVRTNPKSYLPILENYRKRFQGNKVKIGSNTFLVTQEGTKAVDEAIAFLKVQRQMPSLAASKGMSLGAKDHVKDQGNKGAIGHNGSDGSSPFSRISRYGKWQTTAGENISYGPATAQDIIMQLIIDDGVRDRGHRKNIFNPAFKVTGVGFGNHAKYGKMCVITYAGGFKDK</sequence>
<evidence type="ECO:0000259" key="1">
    <source>
        <dbReference type="Pfam" id="PF00188"/>
    </source>
</evidence>
<evidence type="ECO:0000313" key="2">
    <source>
        <dbReference type="EMBL" id="PAX60035.1"/>
    </source>
</evidence>
<dbReference type="CDD" id="cd05379">
    <property type="entry name" value="CAP_bacterial"/>
    <property type="match status" value="1"/>
</dbReference>
<dbReference type="GO" id="GO:0008233">
    <property type="term" value="F:peptidase activity"/>
    <property type="evidence" value="ECO:0007669"/>
    <property type="project" value="UniProtKB-KW"/>
</dbReference>
<protein>
    <submittedName>
        <fullName evidence="2">Serine protease</fullName>
    </submittedName>
</protein>
<dbReference type="Proteomes" id="UP000218238">
    <property type="component" value="Unassembled WGS sequence"/>
</dbReference>
<accession>A0A2A2TNN5</accession>
<name>A0A2A2TNN5_9CYAN</name>
<keyword evidence="2" id="KW-0645">Protease</keyword>
<dbReference type="Gene3D" id="3.40.33.10">
    <property type="entry name" value="CAP"/>
    <property type="match status" value="1"/>
</dbReference>
<keyword evidence="2" id="KW-0378">Hydrolase</keyword>
<dbReference type="InterPro" id="IPR014044">
    <property type="entry name" value="CAP_dom"/>
</dbReference>
<proteinExistence type="predicted"/>
<dbReference type="EMBL" id="NTFS01000025">
    <property type="protein sequence ID" value="PAX60035.1"/>
    <property type="molecule type" value="Genomic_DNA"/>
</dbReference>
<comment type="caution">
    <text evidence="2">The sequence shown here is derived from an EMBL/GenBank/DDBJ whole genome shotgun (WGS) entry which is preliminary data.</text>
</comment>
<dbReference type="GO" id="GO:0006508">
    <property type="term" value="P:proteolysis"/>
    <property type="evidence" value="ECO:0007669"/>
    <property type="project" value="UniProtKB-KW"/>
</dbReference>
<dbReference type="PANTHER" id="PTHR31157:SF1">
    <property type="entry name" value="SCP DOMAIN-CONTAINING PROTEIN"/>
    <property type="match status" value="1"/>
</dbReference>
<dbReference type="Pfam" id="PF00188">
    <property type="entry name" value="CAP"/>
    <property type="match status" value="1"/>
</dbReference>
<evidence type="ECO:0000313" key="3">
    <source>
        <dbReference type="Proteomes" id="UP000218238"/>
    </source>
</evidence>
<feature type="domain" description="SCP" evidence="1">
    <location>
        <begin position="115"/>
        <end position="225"/>
    </location>
</feature>
<dbReference type="InterPro" id="IPR035940">
    <property type="entry name" value="CAP_sf"/>
</dbReference>
<dbReference type="SUPFAM" id="SSF55797">
    <property type="entry name" value="PR-1-like"/>
    <property type="match status" value="1"/>
</dbReference>
<dbReference type="OrthoDB" id="7550377at2"/>